<feature type="region of interest" description="Disordered" evidence="1">
    <location>
        <begin position="88"/>
        <end position="112"/>
    </location>
</feature>
<dbReference type="OrthoDB" id="7701337at2759"/>
<dbReference type="SUPFAM" id="SSF56219">
    <property type="entry name" value="DNase I-like"/>
    <property type="match status" value="1"/>
</dbReference>
<gene>
    <name evidence="3" type="ORF">RF55_12574</name>
</gene>
<proteinExistence type="predicted"/>
<dbReference type="InterPro" id="IPR005135">
    <property type="entry name" value="Endo/exonuclease/phosphatase"/>
</dbReference>
<evidence type="ECO:0000313" key="3">
    <source>
        <dbReference type="EMBL" id="KMQ88014.1"/>
    </source>
</evidence>
<evidence type="ECO:0000259" key="2">
    <source>
        <dbReference type="Pfam" id="PF14529"/>
    </source>
</evidence>
<evidence type="ECO:0000313" key="4">
    <source>
        <dbReference type="Proteomes" id="UP000036403"/>
    </source>
</evidence>
<feature type="domain" description="Endonuclease/exonuclease/phosphatase" evidence="2">
    <location>
        <begin position="49"/>
        <end position="186"/>
    </location>
</feature>
<dbReference type="GO" id="GO:0003824">
    <property type="term" value="F:catalytic activity"/>
    <property type="evidence" value="ECO:0007669"/>
    <property type="project" value="InterPro"/>
</dbReference>
<feature type="compositionally biased region" description="Basic and acidic residues" evidence="1">
    <location>
        <begin position="89"/>
        <end position="112"/>
    </location>
</feature>
<dbReference type="AlphaFoldDB" id="A0A0J7KCP3"/>
<comment type="caution">
    <text evidence="3">The sequence shown here is derived from an EMBL/GenBank/DDBJ whole genome shotgun (WGS) entry which is preliminary data.</text>
</comment>
<reference evidence="3 4" key="1">
    <citation type="submission" date="2015-04" db="EMBL/GenBank/DDBJ databases">
        <title>Lasius niger genome sequencing.</title>
        <authorList>
            <person name="Konorov E.A."/>
            <person name="Nikitin M.A."/>
            <person name="Kirill M.V."/>
            <person name="Chang P."/>
        </authorList>
    </citation>
    <scope>NUCLEOTIDE SEQUENCE [LARGE SCALE GENOMIC DNA]</scope>
    <source>
        <tissue evidence="3">Whole</tissue>
    </source>
</reference>
<dbReference type="EMBL" id="LBMM01009586">
    <property type="protein sequence ID" value="KMQ88014.1"/>
    <property type="molecule type" value="Genomic_DNA"/>
</dbReference>
<dbReference type="Proteomes" id="UP000036403">
    <property type="component" value="Unassembled WGS sequence"/>
</dbReference>
<dbReference type="PaxDb" id="67767-A0A0J7KCP3"/>
<feature type="compositionally biased region" description="Basic and acidic residues" evidence="1">
    <location>
        <begin position="287"/>
        <end position="305"/>
    </location>
</feature>
<sequence>MAKRRNRKGRAVGGILLGVKKNLTMVRVEEEEEEGRIVCKIKREEEMWRIVGIYVNGDMGKKLKGIMEWMEEGGEEIKTIIGGDFNARTGEEGGWRGEESEEEVKGRRSKDKKMNKDGKMLVECLEERGWSILNGSAAGDEEGEFTYTGGRGDTVIDYILGNGEIRDRMERLEVGEEVDSDHHPVILWMKGKERGSEGRRGGAGIIRRGTWDEEGRNEFRRGLGIIREEGKEIQQELEEMGGRIKKTLEVCEEQRGYGKRNRRGWWNEECRERKKEVRKELRRWRKKGGEGNRNREKKRGDKEMCEEFYME</sequence>
<dbReference type="STRING" id="67767.A0A0J7KCP3"/>
<accession>A0A0J7KCP3</accession>
<organism evidence="3 4">
    <name type="scientific">Lasius niger</name>
    <name type="common">Black garden ant</name>
    <dbReference type="NCBI Taxonomy" id="67767"/>
    <lineage>
        <taxon>Eukaryota</taxon>
        <taxon>Metazoa</taxon>
        <taxon>Ecdysozoa</taxon>
        <taxon>Arthropoda</taxon>
        <taxon>Hexapoda</taxon>
        <taxon>Insecta</taxon>
        <taxon>Pterygota</taxon>
        <taxon>Neoptera</taxon>
        <taxon>Endopterygota</taxon>
        <taxon>Hymenoptera</taxon>
        <taxon>Apocrita</taxon>
        <taxon>Aculeata</taxon>
        <taxon>Formicoidea</taxon>
        <taxon>Formicidae</taxon>
        <taxon>Formicinae</taxon>
        <taxon>Lasius</taxon>
        <taxon>Lasius</taxon>
    </lineage>
</organism>
<keyword evidence="4" id="KW-1185">Reference proteome</keyword>
<feature type="region of interest" description="Disordered" evidence="1">
    <location>
        <begin position="285"/>
        <end position="311"/>
    </location>
</feature>
<dbReference type="InterPro" id="IPR036691">
    <property type="entry name" value="Endo/exonu/phosph_ase_sf"/>
</dbReference>
<name>A0A0J7KCP3_LASNI</name>
<dbReference type="Gene3D" id="3.60.10.10">
    <property type="entry name" value="Endonuclease/exonuclease/phosphatase"/>
    <property type="match status" value="1"/>
</dbReference>
<protein>
    <recommendedName>
        <fullName evidence="2">Endonuclease/exonuclease/phosphatase domain-containing protein</fullName>
    </recommendedName>
</protein>
<dbReference type="Pfam" id="PF14529">
    <property type="entry name" value="Exo_endo_phos_2"/>
    <property type="match status" value="1"/>
</dbReference>
<evidence type="ECO:0000256" key="1">
    <source>
        <dbReference type="SAM" id="MobiDB-lite"/>
    </source>
</evidence>